<feature type="region of interest" description="Disordered" evidence="1">
    <location>
        <begin position="147"/>
        <end position="175"/>
    </location>
</feature>
<feature type="compositionally biased region" description="Acidic residues" evidence="1">
    <location>
        <begin position="269"/>
        <end position="288"/>
    </location>
</feature>
<dbReference type="KEGG" id="hazt:108676707"/>
<name>A0A8B7P2J3_HYAAZ</name>
<feature type="region of interest" description="Disordered" evidence="1">
    <location>
        <begin position="44"/>
        <end position="91"/>
    </location>
</feature>
<feature type="compositionally biased region" description="Pro residues" evidence="1">
    <location>
        <begin position="703"/>
        <end position="718"/>
    </location>
</feature>
<feature type="region of interest" description="Disordered" evidence="1">
    <location>
        <begin position="683"/>
        <end position="729"/>
    </location>
</feature>
<feature type="compositionally biased region" description="Basic and acidic residues" evidence="1">
    <location>
        <begin position="196"/>
        <end position="223"/>
    </location>
</feature>
<protein>
    <submittedName>
        <fullName evidence="3">Uncharacterized protein LOC108676707</fullName>
    </submittedName>
</protein>
<reference evidence="3" key="1">
    <citation type="submission" date="2025-08" db="UniProtKB">
        <authorList>
            <consortium name="RefSeq"/>
        </authorList>
    </citation>
    <scope>IDENTIFICATION</scope>
    <source>
        <tissue evidence="3">Whole organism</tissue>
    </source>
</reference>
<dbReference type="RefSeq" id="XP_018020329.1">
    <property type="nucleotide sequence ID" value="XM_018164840.2"/>
</dbReference>
<feature type="region of interest" description="Disordered" evidence="1">
    <location>
        <begin position="188"/>
        <end position="375"/>
    </location>
</feature>
<dbReference type="Proteomes" id="UP000694843">
    <property type="component" value="Unplaced"/>
</dbReference>
<proteinExistence type="predicted"/>
<evidence type="ECO:0000313" key="3">
    <source>
        <dbReference type="RefSeq" id="XP_018020329.1"/>
    </source>
</evidence>
<keyword evidence="2" id="KW-1185">Reference proteome</keyword>
<accession>A0A8B7P2J3</accession>
<organism evidence="2 3">
    <name type="scientific">Hyalella azteca</name>
    <name type="common">Amphipod</name>
    <dbReference type="NCBI Taxonomy" id="294128"/>
    <lineage>
        <taxon>Eukaryota</taxon>
        <taxon>Metazoa</taxon>
        <taxon>Ecdysozoa</taxon>
        <taxon>Arthropoda</taxon>
        <taxon>Crustacea</taxon>
        <taxon>Multicrustacea</taxon>
        <taxon>Malacostraca</taxon>
        <taxon>Eumalacostraca</taxon>
        <taxon>Peracarida</taxon>
        <taxon>Amphipoda</taxon>
        <taxon>Senticaudata</taxon>
        <taxon>Talitrida</taxon>
        <taxon>Talitroidea</taxon>
        <taxon>Hyalellidae</taxon>
        <taxon>Hyalella</taxon>
    </lineage>
</organism>
<feature type="compositionally biased region" description="Low complexity" evidence="1">
    <location>
        <begin position="1"/>
        <end position="10"/>
    </location>
</feature>
<sequence>MSSSNSSRSPSPERRLVGSLKRKIAENKKKKVVKNVFKKRKLEKSKILPPVRPLTPRPPLRKSIDEVNEASTSSGYRRPRPKKAKDNLLSDRIPMMDLLPDERSKPVYFFGPDGQKIVGAKKRKLSFMSRFELKESVQPEVASLFLPESISSANAAPAERSTPKKRKQGGTAAVEVINEQVKRHLETLLGEACGEEGGRTTRGEAGDASHERDGLHHEDTHVEEAEETPVQEGGETSCGEEGAHTTRGEAGDASHEGDGSHDEDTHVEEAEEASAGEDGGETSGSEEDGTTRAEAGDASTEDTTVPETEEGSPYDISSGDDSFVDRAYVPPDDLSSSSDDSDEEPPARDVQLSDRAQERRARRRNRAIAEGRRLRRPKGTISQFAVPLYSTSGKQFSLNPEAIKSRRRRLALKTLTADDSSDSAQPSSGRIRRYKPGQLRPPPGAVTDHGIQIFKNVSARDQKLGKLNPAPCKANPVLAETNDAELEKLLADANAMLHRTEEYLFKIRARMTIDEAFAAAREKVEGEGSEDDPASAGSGTCAINPMKAMFKRTPKCLTDRNQEDCLIPSCNGRAVMKYMRRHYESAHNFLPNHAITMQSHHHNLVEINKRKETTLDAKSLTARCNFVINSVMPEIDLRPASQALSEALLPLSIVNAIVDGLGKGTVLKDQTAKIVSGLVKNANDGEATSSTASSTADVELSTCPPPQPEQEPLQPQPPQQSAEDEEWDRHLRPGEKPKLRFITLCPRCHKPFLTRRLKTHLLTTEKLSEEAADLAYEHAQVHEELVLLDAVPTMGKAVAKITPPEKIKELRQKFTRGHVALLEIKMIPPKIIMLSPKPGRELLEKRVGTPLVTQAVMHYEDMDIRFQQAFPKLFEILTDFHRSLLNLDSTSKGQTAADKNLKDFLVVIFCYIASLPQEERIDIDIKWILRNCNRMLHSFRQVVGGVLRQGTMIRQLRSVSIFALYVNNLWMSEEQLGNFSVGNVKELVHQHNLVILRDYETHRHFEPIDERNLRTMITVDAINRLLDASKIKNFCELALSYAEHKRTNAPIPFEEFRTVMPTRKTALYLRDVLITVIGIQTARRSLEMTTFN</sequence>
<evidence type="ECO:0000313" key="2">
    <source>
        <dbReference type="Proteomes" id="UP000694843"/>
    </source>
</evidence>
<feature type="compositionally biased region" description="Basic and acidic residues" evidence="1">
    <location>
        <begin position="241"/>
        <end position="268"/>
    </location>
</feature>
<feature type="compositionally biased region" description="Low complexity" evidence="1">
    <location>
        <begin position="687"/>
        <end position="696"/>
    </location>
</feature>
<feature type="region of interest" description="Disordered" evidence="1">
    <location>
        <begin position="1"/>
        <end position="26"/>
    </location>
</feature>
<feature type="compositionally biased region" description="Basic and acidic residues" evidence="1">
    <location>
        <begin position="345"/>
        <end position="359"/>
    </location>
</feature>
<feature type="region of interest" description="Disordered" evidence="1">
    <location>
        <begin position="414"/>
        <end position="447"/>
    </location>
</feature>
<gene>
    <name evidence="3" type="primary">LOC108676707</name>
</gene>
<dbReference type="GeneID" id="108676707"/>
<dbReference type="AlphaFoldDB" id="A0A8B7P2J3"/>
<evidence type="ECO:0000256" key="1">
    <source>
        <dbReference type="SAM" id="MobiDB-lite"/>
    </source>
</evidence>